<evidence type="ECO:0000313" key="3">
    <source>
        <dbReference type="Proteomes" id="UP001501310"/>
    </source>
</evidence>
<keyword evidence="1" id="KW-0732">Signal</keyword>
<dbReference type="EMBL" id="BAAAZD010000001">
    <property type="protein sequence ID" value="GAA4001659.1"/>
    <property type="molecule type" value="Genomic_DNA"/>
</dbReference>
<name>A0ABP7RSQ4_9SPHN</name>
<protein>
    <recommendedName>
        <fullName evidence="4">DUF3718 domain-containing protein</fullName>
    </recommendedName>
</protein>
<evidence type="ECO:0000313" key="2">
    <source>
        <dbReference type="EMBL" id="GAA4001659.1"/>
    </source>
</evidence>
<comment type="caution">
    <text evidence="2">The sequence shown here is derived from an EMBL/GenBank/DDBJ whole genome shotgun (WGS) entry which is preliminary data.</text>
</comment>
<dbReference type="Proteomes" id="UP001501310">
    <property type="component" value="Unassembled WGS sequence"/>
</dbReference>
<evidence type="ECO:0008006" key="4">
    <source>
        <dbReference type="Google" id="ProtNLM"/>
    </source>
</evidence>
<dbReference type="RefSeq" id="WP_344709155.1">
    <property type="nucleotide sequence ID" value="NZ_BAAAZD010000001.1"/>
</dbReference>
<keyword evidence="3" id="KW-1185">Reference proteome</keyword>
<reference evidence="3" key="1">
    <citation type="journal article" date="2019" name="Int. J. Syst. Evol. Microbiol.">
        <title>The Global Catalogue of Microorganisms (GCM) 10K type strain sequencing project: providing services to taxonomists for standard genome sequencing and annotation.</title>
        <authorList>
            <consortium name="The Broad Institute Genomics Platform"/>
            <consortium name="The Broad Institute Genome Sequencing Center for Infectious Disease"/>
            <person name="Wu L."/>
            <person name="Ma J."/>
        </authorList>
    </citation>
    <scope>NUCLEOTIDE SEQUENCE [LARGE SCALE GENOMIC DNA]</scope>
    <source>
        <strain evidence="3">JCM 16603</strain>
    </source>
</reference>
<feature type="chain" id="PRO_5046929767" description="DUF3718 domain-containing protein" evidence="1">
    <location>
        <begin position="21"/>
        <end position="103"/>
    </location>
</feature>
<feature type="signal peptide" evidence="1">
    <location>
        <begin position="1"/>
        <end position="20"/>
    </location>
</feature>
<accession>A0ABP7RSQ4</accession>
<gene>
    <name evidence="2" type="ORF">GCM10022211_10830</name>
</gene>
<sequence length="103" mass="11159">MRFKLSIAALLAVSAGAATASTPQAWAQMDRQVTRACLLASGLKQAKIIADKAGFPDRVPIELRIVEGYNRGNVIDVKLCAYDRRSKRAAIADGVGRLGVYRR</sequence>
<evidence type="ECO:0000256" key="1">
    <source>
        <dbReference type="SAM" id="SignalP"/>
    </source>
</evidence>
<proteinExistence type="predicted"/>
<organism evidence="2 3">
    <name type="scientific">Sphingomonas humi</name>
    <dbReference type="NCBI Taxonomy" id="335630"/>
    <lineage>
        <taxon>Bacteria</taxon>
        <taxon>Pseudomonadati</taxon>
        <taxon>Pseudomonadota</taxon>
        <taxon>Alphaproteobacteria</taxon>
        <taxon>Sphingomonadales</taxon>
        <taxon>Sphingomonadaceae</taxon>
        <taxon>Sphingomonas</taxon>
    </lineage>
</organism>